<reference evidence="2" key="1">
    <citation type="submission" date="2020-06" db="EMBL/GenBank/DDBJ databases">
        <authorList>
            <consortium name="Plant Systems Biology data submission"/>
        </authorList>
    </citation>
    <scope>NUCLEOTIDE SEQUENCE</scope>
    <source>
        <strain evidence="2">D6</strain>
    </source>
</reference>
<comment type="caution">
    <text evidence="2">The sequence shown here is derived from an EMBL/GenBank/DDBJ whole genome shotgun (WGS) entry which is preliminary data.</text>
</comment>
<dbReference type="GO" id="GO:0032259">
    <property type="term" value="P:methylation"/>
    <property type="evidence" value="ECO:0007669"/>
    <property type="project" value="InterPro"/>
</dbReference>
<evidence type="ECO:0000256" key="1">
    <source>
        <dbReference type="SAM" id="MobiDB-lite"/>
    </source>
</evidence>
<evidence type="ECO:0000313" key="3">
    <source>
        <dbReference type="Proteomes" id="UP001153069"/>
    </source>
</evidence>
<feature type="region of interest" description="Disordered" evidence="1">
    <location>
        <begin position="223"/>
        <end position="304"/>
    </location>
</feature>
<feature type="compositionally biased region" description="Basic residues" evidence="1">
    <location>
        <begin position="235"/>
        <end position="246"/>
    </location>
</feature>
<evidence type="ECO:0000313" key="2">
    <source>
        <dbReference type="EMBL" id="CAB9521560.1"/>
    </source>
</evidence>
<dbReference type="GO" id="GO:0003676">
    <property type="term" value="F:nucleic acid binding"/>
    <property type="evidence" value="ECO:0007669"/>
    <property type="project" value="InterPro"/>
</dbReference>
<accession>A0A9N8HQZ1</accession>
<sequence>MDKLAHGRKRPWTGSDYPYQVDYNDHFETPMAAYQDIAPLLDWLGSSSMEEGRGKGRKTLCIYDPYYCDGQTESLFRQLGFEGIINRKRDFYRDIEQKQLPEFDILVTNPPYSDQHKEKCLDFSMEQLRTQGNPFFLLMPSYVASREYFRSRDQKGDVMYLIPSVPYEYTHPEGTGKDVPPFASLWFCGIPRDKQQQLMDHWKTIPWDHGRIKPSLASSWNDLKETGTISTAKRPNPRQRKKRRQHAQSLNNSQQKPASQQNTKGAAVITSNDKKAPSEAPKHKKKQKKSKHRDGDGQRKKKRF</sequence>
<dbReference type="OrthoDB" id="203687at2759"/>
<dbReference type="Proteomes" id="UP001153069">
    <property type="component" value="Unassembled WGS sequence"/>
</dbReference>
<feature type="compositionally biased region" description="Basic residues" evidence="1">
    <location>
        <begin position="282"/>
        <end position="292"/>
    </location>
</feature>
<dbReference type="InterPro" id="IPR002052">
    <property type="entry name" value="DNA_methylase_N6_adenine_CS"/>
</dbReference>
<feature type="compositionally biased region" description="Basic and acidic residues" evidence="1">
    <location>
        <begin position="272"/>
        <end position="281"/>
    </location>
</feature>
<keyword evidence="3" id="KW-1185">Reference proteome</keyword>
<organism evidence="2 3">
    <name type="scientific">Seminavis robusta</name>
    <dbReference type="NCBI Taxonomy" id="568900"/>
    <lineage>
        <taxon>Eukaryota</taxon>
        <taxon>Sar</taxon>
        <taxon>Stramenopiles</taxon>
        <taxon>Ochrophyta</taxon>
        <taxon>Bacillariophyta</taxon>
        <taxon>Bacillariophyceae</taxon>
        <taxon>Bacillariophycidae</taxon>
        <taxon>Naviculales</taxon>
        <taxon>Naviculaceae</taxon>
        <taxon>Seminavis</taxon>
    </lineage>
</organism>
<dbReference type="PANTHER" id="PTHR39444:SF3">
    <property type="entry name" value="SITE-SPECIFIC DNA-METHYLTRANSFERASE (ADENINE-SPECIFIC)"/>
    <property type="match status" value="1"/>
</dbReference>
<dbReference type="AlphaFoldDB" id="A0A9N8HQZ1"/>
<proteinExistence type="predicted"/>
<dbReference type="PROSITE" id="PS00092">
    <property type="entry name" value="N6_MTASE"/>
    <property type="match status" value="1"/>
</dbReference>
<name>A0A9N8HQZ1_9STRA</name>
<protein>
    <submittedName>
        <fullName evidence="2">Uncharacterized protein</fullName>
    </submittedName>
</protein>
<gene>
    <name evidence="2" type="ORF">SEMRO_1207_G252520.1</name>
</gene>
<dbReference type="GO" id="GO:0008168">
    <property type="term" value="F:methyltransferase activity"/>
    <property type="evidence" value="ECO:0007669"/>
    <property type="project" value="InterPro"/>
</dbReference>
<dbReference type="PANTHER" id="PTHR39444">
    <property type="entry name" value="SITE-SPECIFIC DNA-METHYLTRANSFERASE (ADENINE-SPECIFIC)"/>
    <property type="match status" value="1"/>
</dbReference>
<dbReference type="EMBL" id="CAICTM010001205">
    <property type="protein sequence ID" value="CAB9521560.1"/>
    <property type="molecule type" value="Genomic_DNA"/>
</dbReference>
<feature type="compositionally biased region" description="Polar residues" evidence="1">
    <location>
        <begin position="247"/>
        <end position="264"/>
    </location>
</feature>